<dbReference type="InterPro" id="IPR008909">
    <property type="entry name" value="DALR_anticod-bd"/>
</dbReference>
<dbReference type="SUPFAM" id="SSF47323">
    <property type="entry name" value="Anticodon-binding domain of a subclass of class I aminoacyl-tRNA synthetases"/>
    <property type="match status" value="1"/>
</dbReference>
<dbReference type="InterPro" id="IPR035684">
    <property type="entry name" value="ArgRS_core"/>
</dbReference>
<evidence type="ECO:0000256" key="2">
    <source>
        <dbReference type="ARBA" id="ARBA00022598"/>
    </source>
</evidence>
<keyword evidence="3 8" id="KW-0547">Nucleotide-binding</keyword>
<feature type="domain" description="DALR anticodon binding" evidence="10">
    <location>
        <begin position="507"/>
        <end position="631"/>
    </location>
</feature>
<dbReference type="PANTHER" id="PTHR11956:SF5">
    <property type="entry name" value="ARGININE--TRNA LIGASE, CYTOPLASMIC"/>
    <property type="match status" value="1"/>
</dbReference>
<evidence type="ECO:0000256" key="3">
    <source>
        <dbReference type="ARBA" id="ARBA00022741"/>
    </source>
</evidence>
<comment type="caution">
    <text evidence="11">The sequence shown here is derived from an EMBL/GenBank/DDBJ whole genome shotgun (WGS) entry which is preliminary data.</text>
</comment>
<dbReference type="GO" id="GO:0006420">
    <property type="term" value="P:arginyl-tRNA aminoacylation"/>
    <property type="evidence" value="ECO:0007669"/>
    <property type="project" value="UniProtKB-UniRule"/>
</dbReference>
<dbReference type="InterPro" id="IPR001278">
    <property type="entry name" value="Arg-tRNA-ligase"/>
</dbReference>
<evidence type="ECO:0000256" key="9">
    <source>
        <dbReference type="RuleBase" id="RU363038"/>
    </source>
</evidence>
<keyword evidence="8" id="KW-0963">Cytoplasm</keyword>
<proteinExistence type="inferred from homology"/>
<comment type="similarity">
    <text evidence="1 8 9">Belongs to the class-I aminoacyl-tRNA synthetase family.</text>
</comment>
<dbReference type="Pfam" id="PF05746">
    <property type="entry name" value="DALR_1"/>
    <property type="match status" value="1"/>
</dbReference>
<dbReference type="EMBL" id="DSEU01000012">
    <property type="protein sequence ID" value="HEM66410.1"/>
    <property type="molecule type" value="Genomic_DNA"/>
</dbReference>
<dbReference type="HAMAP" id="MF_00123">
    <property type="entry name" value="Arg_tRNA_synth"/>
    <property type="match status" value="1"/>
</dbReference>
<evidence type="ECO:0000313" key="11">
    <source>
        <dbReference type="EMBL" id="HEM66410.1"/>
    </source>
</evidence>
<dbReference type="Gene3D" id="1.10.730.10">
    <property type="entry name" value="Isoleucyl-tRNA Synthetase, Domain 1"/>
    <property type="match status" value="1"/>
</dbReference>
<reference evidence="11" key="1">
    <citation type="journal article" date="2020" name="mSystems">
        <title>Genome- and Community-Level Interaction Insights into Carbon Utilization and Element Cycling Functions of Hydrothermarchaeota in Hydrothermal Sediment.</title>
        <authorList>
            <person name="Zhou Z."/>
            <person name="Liu Y."/>
            <person name="Xu W."/>
            <person name="Pan J."/>
            <person name="Luo Z.H."/>
            <person name="Li M."/>
        </authorList>
    </citation>
    <scope>NUCLEOTIDE SEQUENCE [LARGE SCALE GENOMIC DNA]</scope>
    <source>
        <strain evidence="11">SpSt-125</strain>
    </source>
</reference>
<evidence type="ECO:0000256" key="6">
    <source>
        <dbReference type="ARBA" id="ARBA00023146"/>
    </source>
</evidence>
<accession>A0A7J2U0Q4</accession>
<dbReference type="PANTHER" id="PTHR11956">
    <property type="entry name" value="ARGINYL-TRNA SYNTHETASE"/>
    <property type="match status" value="1"/>
</dbReference>
<dbReference type="NCBIfam" id="TIGR00456">
    <property type="entry name" value="argS"/>
    <property type="match status" value="1"/>
</dbReference>
<dbReference type="InterPro" id="IPR009080">
    <property type="entry name" value="tRNAsynth_Ia_anticodon-bd"/>
</dbReference>
<name>A0A7J2U0Q4_9CREN</name>
<sequence>MCLNAVNDLRLCIANAIGIPLENLVRGFEVPKEEFGDFSIVMPKAGIDRNQAEQIFEAVRRCDLVWRADLRGIYLNIFLNRGLFSTRVLQYVVNDDSYGICREGEPKRIVVEYVSANPIHPLHIGAARNAALGSFITRILKAFGNSVQTRFYINDVGRQTAIVALGFKLLGRVEVPSGVKPDHWIGLIYAITNTVAEIQGIKKRLGVAVGEEETKRLREELDQLVADAARLWKTAPDIFNEISEKLKGVDFEEELSKIMRGYEKGDADIVQLIREVVGACIEGFKETLQRFGAEIDIWDWESDLVWGGDVEKILEVLKKSATAHKGALALDFSSVDTAELRRRLGIPRELEIPPLILQRSDGTTLYTIRDIAYTLKKFREFNADKVINVIASEQTLPQAQLRLALYTMGHKKEAENLIHYSYEIVNVEGIKMSSRRGRIITLDEILDEAKRRVMVELEKRGNASEIIAEKMGVAAVRFYLLFVSPSRPVKFSWASVLDFERNSAPYLLYTYARTEGIFRKAREMGVELDWKKLFESMDKGFATADRRWRLVKIVAEFPDTVHKSYSELDPSILALYLLRVADEFNTWYDEEPIVIEKDEKLRASKLLLAYAINRVLNKGLQLLGIEPVEKV</sequence>
<evidence type="ECO:0000259" key="10">
    <source>
        <dbReference type="SMART" id="SM00836"/>
    </source>
</evidence>
<keyword evidence="2 8" id="KW-0436">Ligase</keyword>
<organism evidence="11">
    <name type="scientific">Ignisphaera aggregans</name>
    <dbReference type="NCBI Taxonomy" id="334771"/>
    <lineage>
        <taxon>Archaea</taxon>
        <taxon>Thermoproteota</taxon>
        <taxon>Thermoprotei</taxon>
        <taxon>Desulfurococcales</taxon>
        <taxon>Desulfurococcaceae</taxon>
        <taxon>Ignisphaera</taxon>
    </lineage>
</organism>
<dbReference type="PRINTS" id="PR01038">
    <property type="entry name" value="TRNASYNTHARG"/>
</dbReference>
<evidence type="ECO:0000256" key="1">
    <source>
        <dbReference type="ARBA" id="ARBA00005594"/>
    </source>
</evidence>
<dbReference type="GO" id="GO:0005524">
    <property type="term" value="F:ATP binding"/>
    <property type="evidence" value="ECO:0007669"/>
    <property type="project" value="UniProtKB-UniRule"/>
</dbReference>
<evidence type="ECO:0000256" key="8">
    <source>
        <dbReference type="HAMAP-Rule" id="MF_00123"/>
    </source>
</evidence>
<dbReference type="GO" id="GO:0005737">
    <property type="term" value="C:cytoplasm"/>
    <property type="evidence" value="ECO:0007669"/>
    <property type="project" value="UniProtKB-SubCell"/>
</dbReference>
<dbReference type="SMART" id="SM00836">
    <property type="entry name" value="DALR_1"/>
    <property type="match status" value="1"/>
</dbReference>
<dbReference type="Pfam" id="PF00750">
    <property type="entry name" value="tRNA-synt_1d"/>
    <property type="match status" value="2"/>
</dbReference>
<evidence type="ECO:0000256" key="5">
    <source>
        <dbReference type="ARBA" id="ARBA00022917"/>
    </source>
</evidence>
<keyword evidence="4 8" id="KW-0067">ATP-binding</keyword>
<dbReference type="Gene3D" id="3.30.1360.70">
    <property type="entry name" value="Arginyl tRNA synthetase N-terminal domain"/>
    <property type="match status" value="1"/>
</dbReference>
<dbReference type="InterPro" id="IPR014729">
    <property type="entry name" value="Rossmann-like_a/b/a_fold"/>
</dbReference>
<keyword evidence="5 8" id="KW-0648">Protein biosynthesis</keyword>
<dbReference type="NCBIfam" id="NF002446">
    <property type="entry name" value="PRK01611.3-3"/>
    <property type="match status" value="1"/>
</dbReference>
<evidence type="ECO:0000256" key="7">
    <source>
        <dbReference type="ARBA" id="ARBA00049339"/>
    </source>
</evidence>
<protein>
    <recommendedName>
        <fullName evidence="8">Arginine--tRNA ligase</fullName>
        <ecNumber evidence="8">6.1.1.19</ecNumber>
    </recommendedName>
    <alternativeName>
        <fullName evidence="8">Arginyl-tRNA synthetase</fullName>
        <shortName evidence="8">ArgRS</shortName>
    </alternativeName>
</protein>
<keyword evidence="6 8" id="KW-0030">Aminoacyl-tRNA synthetase</keyword>
<dbReference type="AlphaFoldDB" id="A0A7J2U0Q4"/>
<comment type="subcellular location">
    <subcellularLocation>
        <location evidence="8">Cytoplasm</location>
    </subcellularLocation>
</comment>
<dbReference type="SUPFAM" id="SSF55190">
    <property type="entry name" value="Arginyl-tRNA synthetase (ArgRS), N-terminal 'additional' domain"/>
    <property type="match status" value="1"/>
</dbReference>
<dbReference type="Gene3D" id="3.40.50.620">
    <property type="entry name" value="HUPs"/>
    <property type="match status" value="1"/>
</dbReference>
<comment type="caution">
    <text evidence="8">Lacks conserved residue(s) required for the propagation of feature annotation.</text>
</comment>
<dbReference type="GO" id="GO:0004814">
    <property type="term" value="F:arginine-tRNA ligase activity"/>
    <property type="evidence" value="ECO:0007669"/>
    <property type="project" value="UniProtKB-UniRule"/>
</dbReference>
<dbReference type="EC" id="6.1.1.19" evidence="8"/>
<dbReference type="SUPFAM" id="SSF52374">
    <property type="entry name" value="Nucleotidylyl transferase"/>
    <property type="match status" value="1"/>
</dbReference>
<gene>
    <name evidence="8" type="primary">argS</name>
    <name evidence="11" type="ORF">ENO26_02395</name>
</gene>
<comment type="catalytic activity">
    <reaction evidence="7 8">
        <text>tRNA(Arg) + L-arginine + ATP = L-arginyl-tRNA(Arg) + AMP + diphosphate</text>
        <dbReference type="Rhea" id="RHEA:20301"/>
        <dbReference type="Rhea" id="RHEA-COMP:9658"/>
        <dbReference type="Rhea" id="RHEA-COMP:9673"/>
        <dbReference type="ChEBI" id="CHEBI:30616"/>
        <dbReference type="ChEBI" id="CHEBI:32682"/>
        <dbReference type="ChEBI" id="CHEBI:33019"/>
        <dbReference type="ChEBI" id="CHEBI:78442"/>
        <dbReference type="ChEBI" id="CHEBI:78513"/>
        <dbReference type="ChEBI" id="CHEBI:456215"/>
        <dbReference type="EC" id="6.1.1.19"/>
    </reaction>
</comment>
<dbReference type="InterPro" id="IPR036695">
    <property type="entry name" value="Arg-tRNA-synth_N_sf"/>
</dbReference>
<evidence type="ECO:0000256" key="4">
    <source>
        <dbReference type="ARBA" id="ARBA00022840"/>
    </source>
</evidence>